<protein>
    <submittedName>
        <fullName evidence="2">Uncharacterized protein</fullName>
    </submittedName>
</protein>
<gene>
    <name evidence="2" type="primary">ORF86140</name>
</gene>
<feature type="non-terminal residue" evidence="2">
    <location>
        <position position="388"/>
    </location>
</feature>
<sequence>SPSSPPSGTPSTPVFPSETPCEHTNTTALELHKAVNSGSNTPTIGIVSEGSEIILGIKVSNISIDDNIFITVPHDTTRQTTLTEKIHVAISVSEGQDDKLPTSFFKITEDTDLYVLTSPTDNSKIDVYVAYLSWKDIIELYDSQPLITIYDIVNKRDVDLHGITSGLVALLLPQGAQVFVTKCSEVAPVTQTTTELPSEPETPVVSGAEYTTAVTTPCEVIQKEISTSEFQHSKQTPSGQVTKKLYRPRGYYNLHVSKNTKYYLAQPTAEKITNGDGNLKSFVVKASESQLQFVQKLDNPTVITLSETNDIQEAIIIFTSIYEKSYTTILEGLDYAAYDIESHSGDTINEQQYSPDTILIFDEDTPVYYETCSEPTSSPPIGTTPSTP</sequence>
<feature type="non-terminal residue" evidence="2">
    <location>
        <position position="1"/>
    </location>
</feature>
<proteinExistence type="predicted"/>
<dbReference type="AlphaFoldDB" id="A0A0B6ZY58"/>
<dbReference type="EMBL" id="HACG01026432">
    <property type="protein sequence ID" value="CEK73297.1"/>
    <property type="molecule type" value="Transcribed_RNA"/>
</dbReference>
<reference evidence="2" key="1">
    <citation type="submission" date="2014-12" db="EMBL/GenBank/DDBJ databases">
        <title>Insight into the proteome of Arion vulgaris.</title>
        <authorList>
            <person name="Aradska J."/>
            <person name="Bulat T."/>
            <person name="Smidak R."/>
            <person name="Sarate P."/>
            <person name="Gangsoo J."/>
            <person name="Sialana F."/>
            <person name="Bilban M."/>
            <person name="Lubec G."/>
        </authorList>
    </citation>
    <scope>NUCLEOTIDE SEQUENCE</scope>
    <source>
        <tissue evidence="2">Skin</tissue>
    </source>
</reference>
<accession>A0A0B6ZY58</accession>
<evidence type="ECO:0000313" key="2">
    <source>
        <dbReference type="EMBL" id="CEK73297.1"/>
    </source>
</evidence>
<feature type="region of interest" description="Disordered" evidence="1">
    <location>
        <begin position="1"/>
        <end position="22"/>
    </location>
</feature>
<organism evidence="2">
    <name type="scientific">Arion vulgaris</name>
    <dbReference type="NCBI Taxonomy" id="1028688"/>
    <lineage>
        <taxon>Eukaryota</taxon>
        <taxon>Metazoa</taxon>
        <taxon>Spiralia</taxon>
        <taxon>Lophotrochozoa</taxon>
        <taxon>Mollusca</taxon>
        <taxon>Gastropoda</taxon>
        <taxon>Heterobranchia</taxon>
        <taxon>Euthyneura</taxon>
        <taxon>Panpulmonata</taxon>
        <taxon>Eupulmonata</taxon>
        <taxon>Stylommatophora</taxon>
        <taxon>Helicina</taxon>
        <taxon>Arionoidea</taxon>
        <taxon>Arionidae</taxon>
        <taxon>Arion</taxon>
    </lineage>
</organism>
<name>A0A0B6ZY58_9EUPU</name>
<evidence type="ECO:0000256" key="1">
    <source>
        <dbReference type="SAM" id="MobiDB-lite"/>
    </source>
</evidence>